<dbReference type="Pfam" id="PF13361">
    <property type="entry name" value="UvrD_C"/>
    <property type="match status" value="1"/>
</dbReference>
<dbReference type="InterPro" id="IPR011604">
    <property type="entry name" value="PDDEXK-like_dom_sf"/>
</dbReference>
<dbReference type="HOGENOM" id="CLU_010638_0_0_10"/>
<evidence type="ECO:0000313" key="17">
    <source>
        <dbReference type="EMBL" id="EFZ35968.1"/>
    </source>
</evidence>
<evidence type="ECO:0000256" key="12">
    <source>
        <dbReference type="ARBA" id="ARBA00034808"/>
    </source>
</evidence>
<keyword evidence="7 14" id="KW-0067">ATP-binding</keyword>
<dbReference type="Gene3D" id="3.90.320.10">
    <property type="match status" value="1"/>
</dbReference>
<evidence type="ECO:0000256" key="10">
    <source>
        <dbReference type="ARBA" id="ARBA00023235"/>
    </source>
</evidence>
<evidence type="ECO:0000256" key="6">
    <source>
        <dbReference type="ARBA" id="ARBA00022839"/>
    </source>
</evidence>
<dbReference type="STRING" id="28134.SAMN05444288_1131"/>
<keyword evidence="8" id="KW-0238">DNA-binding</keyword>
<dbReference type="GO" id="GO:0005524">
    <property type="term" value="F:ATP binding"/>
    <property type="evidence" value="ECO:0007669"/>
    <property type="project" value="UniProtKB-UniRule"/>
</dbReference>
<dbReference type="Gene3D" id="3.40.50.300">
    <property type="entry name" value="P-loop containing nucleotide triphosphate hydrolases"/>
    <property type="match status" value="4"/>
</dbReference>
<dbReference type="InterPro" id="IPR000212">
    <property type="entry name" value="DNA_helicase_UvrD/REP"/>
</dbReference>
<evidence type="ECO:0000256" key="2">
    <source>
        <dbReference type="ARBA" id="ARBA00022741"/>
    </source>
</evidence>
<keyword evidence="9" id="KW-0234">DNA repair</keyword>
<dbReference type="SUPFAM" id="SSF52540">
    <property type="entry name" value="P-loop containing nucleoside triphosphate hydrolases"/>
    <property type="match status" value="1"/>
</dbReference>
<dbReference type="GO" id="GO:0016887">
    <property type="term" value="F:ATP hydrolysis activity"/>
    <property type="evidence" value="ECO:0007669"/>
    <property type="project" value="RHEA"/>
</dbReference>
<dbReference type="PROSITE" id="PS51198">
    <property type="entry name" value="UVRD_HELICASE_ATP_BIND"/>
    <property type="match status" value="1"/>
</dbReference>
<evidence type="ECO:0000259" key="15">
    <source>
        <dbReference type="PROSITE" id="PS51198"/>
    </source>
</evidence>
<keyword evidence="6" id="KW-0269">Exonuclease</keyword>
<feature type="domain" description="UvrD-like helicase C-terminal" evidence="16">
    <location>
        <begin position="514"/>
        <end position="766"/>
    </location>
</feature>
<dbReference type="GO" id="GO:0005829">
    <property type="term" value="C:cytosol"/>
    <property type="evidence" value="ECO:0007669"/>
    <property type="project" value="TreeGrafter"/>
</dbReference>
<reference evidence="17" key="1">
    <citation type="submission" date="2011-01" db="EMBL/GenBank/DDBJ databases">
        <authorList>
            <person name="Muzny D."/>
            <person name="Qin X."/>
            <person name="Buhay C."/>
            <person name="Dugan-Rocha S."/>
            <person name="Ding Y."/>
            <person name="Chen G."/>
            <person name="Hawes A."/>
            <person name="Holder M."/>
            <person name="Jhangiani S."/>
            <person name="Johnson A."/>
            <person name="Khan Z."/>
            <person name="Li Z."/>
            <person name="Liu W."/>
            <person name="Liu X."/>
            <person name="Perez L."/>
            <person name="Shen H."/>
            <person name="Wang Q."/>
            <person name="Watt J."/>
            <person name="Xi L."/>
            <person name="Xin Y."/>
            <person name="Zhou J."/>
            <person name="Deng J."/>
            <person name="Jiang H."/>
            <person name="Liu Y."/>
            <person name="Qu J."/>
            <person name="Song X.-Z."/>
            <person name="Zhang L."/>
            <person name="Villasana D."/>
            <person name="Johnson A."/>
            <person name="Liu J."/>
            <person name="Liyanage D."/>
            <person name="Lorensuhewa L."/>
            <person name="Robinson T."/>
            <person name="Song A."/>
            <person name="Song B.-B."/>
            <person name="Dinh H."/>
            <person name="Thornton R."/>
            <person name="Coyle M."/>
            <person name="Francisco L."/>
            <person name="Jackson L."/>
            <person name="Javaid M."/>
            <person name="Korchina V."/>
            <person name="Kovar C."/>
            <person name="Mata R."/>
            <person name="Mathew T."/>
            <person name="Ngo R."/>
            <person name="Nguyen L."/>
            <person name="Nguyen N."/>
            <person name="Okwuonu G."/>
            <person name="Ongeri F."/>
            <person name="Pham C."/>
            <person name="Simmons D."/>
            <person name="Wilczek-Boney K."/>
            <person name="Hale W."/>
            <person name="Jakkamsetti A."/>
            <person name="Pham P."/>
            <person name="Ruth R."/>
            <person name="San Lucas F."/>
            <person name="Warren J."/>
            <person name="Zhang J."/>
            <person name="Zhao Z."/>
            <person name="Zhou C."/>
            <person name="Zhu D."/>
            <person name="Lee S."/>
            <person name="Bess C."/>
            <person name="Blankenburg K."/>
            <person name="Forbes L."/>
            <person name="Fu Q."/>
            <person name="Gubbala S."/>
            <person name="Hirani K."/>
            <person name="Jayaseelan J.C."/>
            <person name="Lara F."/>
            <person name="Munidasa M."/>
            <person name="Palculict T."/>
            <person name="Patil S."/>
            <person name="Pu L.-L."/>
            <person name="Saada N."/>
            <person name="Tang L."/>
            <person name="Weissenberger G."/>
            <person name="Zhu Y."/>
            <person name="Hemphill L."/>
            <person name="Shang Y."/>
            <person name="Youmans B."/>
            <person name="Ayvaz T."/>
            <person name="Ross M."/>
            <person name="Santibanez J."/>
            <person name="Aqrawi P."/>
            <person name="Gross S."/>
            <person name="Joshi V."/>
            <person name="Fowler G."/>
            <person name="Nazareth L."/>
            <person name="Reid J."/>
            <person name="Worley K."/>
            <person name="Petrosino J."/>
            <person name="Highlander S."/>
            <person name="Gibbs R."/>
        </authorList>
    </citation>
    <scope>NUCLEOTIDE SEQUENCE [LARGE SCALE GENOMIC DNA]</scope>
    <source>
        <strain evidence="17">ATCC 33269</strain>
    </source>
</reference>
<dbReference type="InterPro" id="IPR027417">
    <property type="entry name" value="P-loop_NTPase"/>
</dbReference>
<dbReference type="InterPro" id="IPR014017">
    <property type="entry name" value="DNA_helicase_UvrD-like_C"/>
</dbReference>
<evidence type="ECO:0000256" key="8">
    <source>
        <dbReference type="ARBA" id="ARBA00023125"/>
    </source>
</evidence>
<comment type="caution">
    <text evidence="17">The sequence shown here is derived from an EMBL/GenBank/DDBJ whole genome shotgun (WGS) entry which is preliminary data.</text>
</comment>
<organism evidence="17 18">
    <name type="scientific">Hoylesella oralis ATCC 33269</name>
    <dbReference type="NCBI Taxonomy" id="873533"/>
    <lineage>
        <taxon>Bacteria</taxon>
        <taxon>Pseudomonadati</taxon>
        <taxon>Bacteroidota</taxon>
        <taxon>Bacteroidia</taxon>
        <taxon>Bacteroidales</taxon>
        <taxon>Prevotellaceae</taxon>
        <taxon>Hoylesella</taxon>
    </lineage>
</organism>
<feature type="domain" description="UvrD-like helicase ATP-binding" evidence="15">
    <location>
        <begin position="14"/>
        <end position="495"/>
    </location>
</feature>
<dbReference type="eggNOG" id="COG1074">
    <property type="taxonomic scope" value="Bacteria"/>
</dbReference>
<dbReference type="InterPro" id="IPR038726">
    <property type="entry name" value="PDDEXK_AddAB-type"/>
</dbReference>
<protein>
    <recommendedName>
        <fullName evidence="12">DNA 3'-5' helicase</fullName>
        <ecNumber evidence="12">5.6.2.4</ecNumber>
    </recommendedName>
</protein>
<dbReference type="GO" id="GO:0004527">
    <property type="term" value="F:exonuclease activity"/>
    <property type="evidence" value="ECO:0007669"/>
    <property type="project" value="UniProtKB-KW"/>
</dbReference>
<evidence type="ECO:0000256" key="3">
    <source>
        <dbReference type="ARBA" id="ARBA00022763"/>
    </source>
</evidence>
<evidence type="ECO:0000256" key="5">
    <source>
        <dbReference type="ARBA" id="ARBA00022806"/>
    </source>
</evidence>
<evidence type="ECO:0000256" key="9">
    <source>
        <dbReference type="ARBA" id="ARBA00023204"/>
    </source>
</evidence>
<dbReference type="GO" id="GO:0000725">
    <property type="term" value="P:recombinational repair"/>
    <property type="evidence" value="ECO:0007669"/>
    <property type="project" value="TreeGrafter"/>
</dbReference>
<dbReference type="AlphaFoldDB" id="E7RTG2"/>
<evidence type="ECO:0000256" key="14">
    <source>
        <dbReference type="PROSITE-ProRule" id="PRU00560"/>
    </source>
</evidence>
<evidence type="ECO:0000256" key="11">
    <source>
        <dbReference type="ARBA" id="ARBA00034617"/>
    </source>
</evidence>
<dbReference type="PROSITE" id="PS51217">
    <property type="entry name" value="UVRD_HELICASE_CTER"/>
    <property type="match status" value="1"/>
</dbReference>
<evidence type="ECO:0000313" key="18">
    <source>
        <dbReference type="Proteomes" id="UP000005580"/>
    </source>
</evidence>
<keyword evidence="1" id="KW-0540">Nuclease</keyword>
<feature type="binding site" evidence="14">
    <location>
        <begin position="35"/>
        <end position="42"/>
    </location>
    <ligand>
        <name>ATP</name>
        <dbReference type="ChEBI" id="CHEBI:30616"/>
    </ligand>
</feature>
<accession>E7RTG2</accession>
<dbReference type="PANTHER" id="PTHR11070">
    <property type="entry name" value="UVRD / RECB / PCRA DNA HELICASE FAMILY MEMBER"/>
    <property type="match status" value="1"/>
</dbReference>
<dbReference type="Pfam" id="PF12705">
    <property type="entry name" value="PDDEXK_1"/>
    <property type="match status" value="1"/>
</dbReference>
<dbReference type="EMBL" id="AEPE02000006">
    <property type="protein sequence ID" value="EFZ35968.1"/>
    <property type="molecule type" value="Genomic_DNA"/>
</dbReference>
<comment type="catalytic activity">
    <reaction evidence="13">
        <text>ATP + H2O = ADP + phosphate + H(+)</text>
        <dbReference type="Rhea" id="RHEA:13065"/>
        <dbReference type="ChEBI" id="CHEBI:15377"/>
        <dbReference type="ChEBI" id="CHEBI:15378"/>
        <dbReference type="ChEBI" id="CHEBI:30616"/>
        <dbReference type="ChEBI" id="CHEBI:43474"/>
        <dbReference type="ChEBI" id="CHEBI:456216"/>
        <dbReference type="EC" id="5.6.2.4"/>
    </reaction>
</comment>
<proteinExistence type="predicted"/>
<evidence type="ECO:0000256" key="13">
    <source>
        <dbReference type="ARBA" id="ARBA00048988"/>
    </source>
</evidence>
<comment type="catalytic activity">
    <reaction evidence="11">
        <text>Couples ATP hydrolysis with the unwinding of duplex DNA by translocating in the 3'-5' direction.</text>
        <dbReference type="EC" id="5.6.2.4"/>
    </reaction>
</comment>
<dbReference type="InterPro" id="IPR014016">
    <property type="entry name" value="UvrD-like_ATP-bd"/>
</dbReference>
<gene>
    <name evidence="17" type="ORF">HMPREF0663_12035</name>
</gene>
<dbReference type="Proteomes" id="UP000005580">
    <property type="component" value="Unassembled WGS sequence"/>
</dbReference>
<name>E7RTG2_9BACT</name>
<keyword evidence="2 14" id="KW-0547">Nucleotide-binding</keyword>
<dbReference type="Pfam" id="PF00580">
    <property type="entry name" value="UvrD-helicase"/>
    <property type="match status" value="1"/>
</dbReference>
<dbReference type="EC" id="5.6.2.4" evidence="12"/>
<dbReference type="GO" id="GO:0003677">
    <property type="term" value="F:DNA binding"/>
    <property type="evidence" value="ECO:0007669"/>
    <property type="project" value="UniProtKB-KW"/>
</dbReference>
<evidence type="ECO:0000256" key="4">
    <source>
        <dbReference type="ARBA" id="ARBA00022801"/>
    </source>
</evidence>
<keyword evidence="4 14" id="KW-0378">Hydrolase</keyword>
<keyword evidence="18" id="KW-1185">Reference proteome</keyword>
<dbReference type="RefSeq" id="WP_004370235.1">
    <property type="nucleotide sequence ID" value="NZ_GL833119.1"/>
</dbReference>
<dbReference type="GO" id="GO:0043138">
    <property type="term" value="F:3'-5' DNA helicase activity"/>
    <property type="evidence" value="ECO:0007669"/>
    <property type="project" value="UniProtKB-EC"/>
</dbReference>
<evidence type="ECO:0000256" key="1">
    <source>
        <dbReference type="ARBA" id="ARBA00022722"/>
    </source>
</evidence>
<dbReference type="PANTHER" id="PTHR11070:SF67">
    <property type="entry name" value="DNA 3'-5' HELICASE"/>
    <property type="match status" value="1"/>
</dbReference>
<evidence type="ECO:0000259" key="16">
    <source>
        <dbReference type="PROSITE" id="PS51217"/>
    </source>
</evidence>
<keyword evidence="3" id="KW-0227">DNA damage</keyword>
<evidence type="ECO:0000256" key="7">
    <source>
        <dbReference type="ARBA" id="ARBA00022840"/>
    </source>
</evidence>
<keyword evidence="5 14" id="KW-0347">Helicase</keyword>
<keyword evidence="10" id="KW-0413">Isomerase</keyword>
<sequence length="1102" mass="127178">MENNSGLDLFHKGLETQTCSGVVQNRYRPITVYKASAGTGKTFTLATRYIKLLIDNPDSFRNILAVTFTNKATEEMKMRILSQLYGIAHHLPDSEEYLNKVIEITGATEEYIASQAKVALSNLVHNYSYFRVETIDTFFQSILRNLARELDLTANLRIELNDRQIEQQAVDTLIEELVPASKELGWIMSYIRENISDDKSWNIIGLLKRFGENIFKDFYRQNEGELTEKLKQKGFFKEYTDKLRAVRDKAKDNLLTIAETFFDILSANGIDIADFNYGKSGVCGYFIKLRNGVFEDNELLKTRVTDALEEPMNWVKKGDRIQGSPLLNLVQSELLPLLLDAERIRPKQLTLYKSADITLKHLNQLRLLSSIEAKVREMNADANRFLLSDTQALLSSLIDESDSPFIFEKIGTQLHHVMIDEFQDTSTIQWRNFKVLLDECMSHEDTENLIVGDVKQSIYRWRSGDWRLLNDIEKEFPTADTSTMIERLDVNYRSEANVVNFNNAFFKAAANWEYRKVEEDNAVEAGQLNRAYADVEQKLPAGKPTKGYVHIELLPQKDYHDKMMVRLKEALEELIEHHVPLNKIAIIIRSNGIIQEVADYFMREMPDVRLVSDEAFRLDASLAVNIIIDALHVLMHPNDRLAIANLAKAYCKVTSGSVYSESTLIGDREDMTVLLPKDFSNYTDSLVRLPLRDLVEKLYIIFNLGSLQHEDAYLCSFYDQLNSYISDNVSDIDSFVEYWNETIHSKTIAGDEIDGIRLITIHKSKGLEFEHVIMPFCDWQLEKVSTIWCKPTEAPFDELPLVPIDFVAKQMRSTIYEQDYLHEHLQNVVDNLNLLYVAFTRAKCSLQVFGKRGKSGIRTELIETCLPIVTDTLEKCVLVGDIENAEEIVSLEYGSLEDYSQNNKKTNISRNVFKQPIDTENIDIVSFDMNVEFRQSNKSRSFIENVEEEEETLPDYVKIGSILHNVLSNIRTAADINSALTELEKEGVLYDHNLTQKKLITMLRERLKDKRVEDWFSDRWTIFNECSIVHLDGSNDRVVEHRPDRVLTDGKEMIVIDFKFAVQREEHHAQVRQYMALLRDMGYRNVSGYLWYVYSNIISEVR</sequence>